<keyword evidence="5 6" id="KW-0472">Membrane</keyword>
<dbReference type="GO" id="GO:0005886">
    <property type="term" value="C:plasma membrane"/>
    <property type="evidence" value="ECO:0007669"/>
    <property type="project" value="TreeGrafter"/>
</dbReference>
<dbReference type="InterPro" id="IPR018503">
    <property type="entry name" value="Tetraspanin_CS"/>
</dbReference>
<evidence type="ECO:0000256" key="6">
    <source>
        <dbReference type="RuleBase" id="RU361218"/>
    </source>
</evidence>
<accession>R7VCH8</accession>
<evidence type="ECO:0000256" key="3">
    <source>
        <dbReference type="ARBA" id="ARBA00022692"/>
    </source>
</evidence>
<reference evidence="8" key="3">
    <citation type="submission" date="2015-06" db="UniProtKB">
        <authorList>
            <consortium name="EnsemblMetazoa"/>
        </authorList>
    </citation>
    <scope>IDENTIFICATION</scope>
</reference>
<dbReference type="STRING" id="283909.R7VCH8"/>
<comment type="similarity">
    <text evidence="2 6">Belongs to the tetraspanin (TM4SF) family.</text>
</comment>
<dbReference type="HOGENOM" id="CLU_055524_11_0_1"/>
<dbReference type="PRINTS" id="PR00259">
    <property type="entry name" value="TMFOUR"/>
</dbReference>
<evidence type="ECO:0000256" key="1">
    <source>
        <dbReference type="ARBA" id="ARBA00004141"/>
    </source>
</evidence>
<keyword evidence="9" id="KW-1185">Reference proteome</keyword>
<sequence length="200" mass="22641">MHYRGSGEFWDFQLLLKLTGAVILGVSIWVKVDPSIVQYIEVLSVDQNDPLWQTATVLLVAVGAFIFVVGFIGCCGACKESPCLLWLYIAFLVLIFIAEVAAAIFAIVFKRDLLKVLDKTLSKQAKVYVEDKYQKTAPINLAWHAMQVNLECCGGHSYVDFIESPYFNKTVKKLPSSQFLRNSRTTYDESNAYFYSIHFI</sequence>
<dbReference type="EMBL" id="KB293237">
    <property type="protein sequence ID" value="ELU16247.1"/>
    <property type="molecule type" value="Genomic_DNA"/>
</dbReference>
<dbReference type="Gene3D" id="1.10.1450.10">
    <property type="entry name" value="Tetraspanin"/>
    <property type="match status" value="1"/>
</dbReference>
<dbReference type="OMA" id="ARESKCM"/>
<name>R7VCH8_CAPTE</name>
<reference evidence="7 9" key="2">
    <citation type="journal article" date="2013" name="Nature">
        <title>Insights into bilaterian evolution from three spiralian genomes.</title>
        <authorList>
            <person name="Simakov O."/>
            <person name="Marletaz F."/>
            <person name="Cho S.J."/>
            <person name="Edsinger-Gonzales E."/>
            <person name="Havlak P."/>
            <person name="Hellsten U."/>
            <person name="Kuo D.H."/>
            <person name="Larsson T."/>
            <person name="Lv J."/>
            <person name="Arendt D."/>
            <person name="Savage R."/>
            <person name="Osoegawa K."/>
            <person name="de Jong P."/>
            <person name="Grimwood J."/>
            <person name="Chapman J.A."/>
            <person name="Shapiro H."/>
            <person name="Aerts A."/>
            <person name="Otillar R.P."/>
            <person name="Terry A.Y."/>
            <person name="Boore J.L."/>
            <person name="Grigoriev I.V."/>
            <person name="Lindberg D.R."/>
            <person name="Seaver E.C."/>
            <person name="Weisblat D.A."/>
            <person name="Putnam N.H."/>
            <person name="Rokhsar D.S."/>
        </authorList>
    </citation>
    <scope>NUCLEOTIDE SEQUENCE</scope>
    <source>
        <strain evidence="7 9">I ESC-2004</strain>
    </source>
</reference>
<feature type="transmembrane region" description="Helical" evidence="6">
    <location>
        <begin position="12"/>
        <end position="30"/>
    </location>
</feature>
<evidence type="ECO:0000256" key="4">
    <source>
        <dbReference type="ARBA" id="ARBA00022989"/>
    </source>
</evidence>
<dbReference type="EnsemblMetazoa" id="CapteT194734">
    <property type="protein sequence ID" value="CapteP194734"/>
    <property type="gene ID" value="CapteG194734"/>
</dbReference>
<proteinExistence type="inferred from homology"/>
<organism evidence="7">
    <name type="scientific">Capitella teleta</name>
    <name type="common">Polychaete worm</name>
    <dbReference type="NCBI Taxonomy" id="283909"/>
    <lineage>
        <taxon>Eukaryota</taxon>
        <taxon>Metazoa</taxon>
        <taxon>Spiralia</taxon>
        <taxon>Lophotrochozoa</taxon>
        <taxon>Annelida</taxon>
        <taxon>Polychaeta</taxon>
        <taxon>Sedentaria</taxon>
        <taxon>Scolecida</taxon>
        <taxon>Capitellidae</taxon>
        <taxon>Capitella</taxon>
    </lineage>
</organism>
<dbReference type="EMBL" id="AMQN01004332">
    <property type="status" value="NOT_ANNOTATED_CDS"/>
    <property type="molecule type" value="Genomic_DNA"/>
</dbReference>
<dbReference type="AlphaFoldDB" id="R7VCH8"/>
<evidence type="ECO:0000256" key="2">
    <source>
        <dbReference type="ARBA" id="ARBA00006840"/>
    </source>
</evidence>
<dbReference type="Pfam" id="PF00335">
    <property type="entry name" value="Tetraspanin"/>
    <property type="match status" value="1"/>
</dbReference>
<dbReference type="InterPro" id="IPR000301">
    <property type="entry name" value="Tetraspanin_animals"/>
</dbReference>
<comment type="subcellular location">
    <subcellularLocation>
        <location evidence="1 6">Membrane</location>
        <topology evidence="1 6">Multi-pass membrane protein</topology>
    </subcellularLocation>
</comment>
<protein>
    <recommendedName>
        <fullName evidence="6">Tetraspanin</fullName>
    </recommendedName>
</protein>
<feature type="transmembrane region" description="Helical" evidence="6">
    <location>
        <begin position="51"/>
        <end position="73"/>
    </location>
</feature>
<keyword evidence="3 6" id="KW-0812">Transmembrane</keyword>
<dbReference type="InterPro" id="IPR008952">
    <property type="entry name" value="Tetraspanin_EC2_sf"/>
</dbReference>
<dbReference type="PIRSF" id="PIRSF002419">
    <property type="entry name" value="Tetraspanin"/>
    <property type="match status" value="1"/>
</dbReference>
<dbReference type="Proteomes" id="UP000014760">
    <property type="component" value="Unassembled WGS sequence"/>
</dbReference>
<evidence type="ECO:0000256" key="5">
    <source>
        <dbReference type="ARBA" id="ARBA00023136"/>
    </source>
</evidence>
<keyword evidence="4 6" id="KW-1133">Transmembrane helix</keyword>
<dbReference type="PANTHER" id="PTHR19282">
    <property type="entry name" value="TETRASPANIN"/>
    <property type="match status" value="1"/>
</dbReference>
<dbReference type="PANTHER" id="PTHR19282:SF519">
    <property type="entry name" value="TETRASPANIN"/>
    <property type="match status" value="1"/>
</dbReference>
<reference evidence="9" key="1">
    <citation type="submission" date="2012-12" db="EMBL/GenBank/DDBJ databases">
        <authorList>
            <person name="Hellsten U."/>
            <person name="Grimwood J."/>
            <person name="Chapman J.A."/>
            <person name="Shapiro H."/>
            <person name="Aerts A."/>
            <person name="Otillar R.P."/>
            <person name="Terry A.Y."/>
            <person name="Boore J.L."/>
            <person name="Simakov O."/>
            <person name="Marletaz F."/>
            <person name="Cho S.-J."/>
            <person name="Edsinger-Gonzales E."/>
            <person name="Havlak P."/>
            <person name="Kuo D.-H."/>
            <person name="Larsson T."/>
            <person name="Lv J."/>
            <person name="Arendt D."/>
            <person name="Savage R."/>
            <person name="Osoegawa K."/>
            <person name="de Jong P."/>
            <person name="Lindberg D.R."/>
            <person name="Seaver E.C."/>
            <person name="Weisblat D.A."/>
            <person name="Putnam N.H."/>
            <person name="Grigoriev I.V."/>
            <person name="Rokhsar D.S."/>
        </authorList>
    </citation>
    <scope>NUCLEOTIDE SEQUENCE</scope>
    <source>
        <strain evidence="9">I ESC-2004</strain>
    </source>
</reference>
<evidence type="ECO:0000313" key="8">
    <source>
        <dbReference type="EnsemblMetazoa" id="CapteP194734"/>
    </source>
</evidence>
<dbReference type="SUPFAM" id="SSF48652">
    <property type="entry name" value="Tetraspanin"/>
    <property type="match status" value="1"/>
</dbReference>
<evidence type="ECO:0000313" key="7">
    <source>
        <dbReference type="EMBL" id="ELU16247.1"/>
    </source>
</evidence>
<dbReference type="InterPro" id="IPR018499">
    <property type="entry name" value="Tetraspanin/Peripherin"/>
</dbReference>
<dbReference type="OrthoDB" id="5870230at2759"/>
<comment type="caution">
    <text evidence="6">Lacks conserved residue(s) required for the propagation of feature annotation.</text>
</comment>
<dbReference type="PROSITE" id="PS00421">
    <property type="entry name" value="TM4_1"/>
    <property type="match status" value="1"/>
</dbReference>
<evidence type="ECO:0000313" key="9">
    <source>
        <dbReference type="Proteomes" id="UP000014760"/>
    </source>
</evidence>
<gene>
    <name evidence="7" type="ORF">CAPTEDRAFT_194734</name>
</gene>
<feature type="transmembrane region" description="Helical" evidence="6">
    <location>
        <begin position="85"/>
        <end position="109"/>
    </location>
</feature>